<accession>A0ABN8AUF7</accession>
<reference evidence="10" key="1">
    <citation type="submission" date="2021-12" db="EMBL/GenBank/DDBJ databases">
        <authorList>
            <person name="King R."/>
        </authorList>
    </citation>
    <scope>NUCLEOTIDE SEQUENCE</scope>
</reference>
<dbReference type="EMBL" id="OU963894">
    <property type="protein sequence ID" value="CAH0397310.1"/>
    <property type="molecule type" value="Genomic_DNA"/>
</dbReference>
<evidence type="ECO:0000256" key="3">
    <source>
        <dbReference type="ARBA" id="ARBA00004630"/>
    </source>
</evidence>
<comment type="similarity">
    <text evidence="4">Belongs to the CDIP1/LITAF family.</text>
</comment>
<gene>
    <name evidence="10" type="ORF">CHILSU_LOCUS376</name>
</gene>
<evidence type="ECO:0000256" key="1">
    <source>
        <dbReference type="ARBA" id="ARBA00004414"/>
    </source>
</evidence>
<protein>
    <recommendedName>
        <fullName evidence="9">LITAF domain-containing protein</fullName>
    </recommendedName>
</protein>
<evidence type="ECO:0000256" key="8">
    <source>
        <dbReference type="SAM" id="MobiDB-lite"/>
    </source>
</evidence>
<keyword evidence="7" id="KW-0472">Membrane</keyword>
<name>A0ABN8AUF7_CHISP</name>
<keyword evidence="6" id="KW-0862">Zinc</keyword>
<proteinExistence type="inferred from homology"/>
<feature type="compositionally biased region" description="Pro residues" evidence="8">
    <location>
        <begin position="11"/>
        <end position="23"/>
    </location>
</feature>
<dbReference type="InterPro" id="IPR006629">
    <property type="entry name" value="LITAF"/>
</dbReference>
<dbReference type="SMART" id="SM00714">
    <property type="entry name" value="LITAF"/>
    <property type="match status" value="1"/>
</dbReference>
<dbReference type="PANTHER" id="PTHR23292">
    <property type="entry name" value="LIPOPOLYSACCHARIDE-INDUCED TUMOR NECROSIS FACTOR-ALPHA FACTOR"/>
    <property type="match status" value="1"/>
</dbReference>
<evidence type="ECO:0000313" key="10">
    <source>
        <dbReference type="EMBL" id="CAH0397310.1"/>
    </source>
</evidence>
<evidence type="ECO:0000256" key="2">
    <source>
        <dbReference type="ARBA" id="ARBA00004481"/>
    </source>
</evidence>
<keyword evidence="11" id="KW-1185">Reference proteome</keyword>
<sequence>MDSDKSKLPDDVPPQPQTNPPPYAGANDPVQVQPVAAVAAVAYVTPVNTVMVQAVPPMGSKPSHITCRSCHTQITTRIENKYTTRTHLFALGMCAVGLWCCCCIPYCMDSCQSIDHYCPNCDAYIGTSR</sequence>
<keyword evidence="5" id="KW-0479">Metal-binding</keyword>
<organism evidence="10 11">
    <name type="scientific">Chilo suppressalis</name>
    <name type="common">Asiatic rice borer moth</name>
    <dbReference type="NCBI Taxonomy" id="168631"/>
    <lineage>
        <taxon>Eukaryota</taxon>
        <taxon>Metazoa</taxon>
        <taxon>Ecdysozoa</taxon>
        <taxon>Arthropoda</taxon>
        <taxon>Hexapoda</taxon>
        <taxon>Insecta</taxon>
        <taxon>Pterygota</taxon>
        <taxon>Neoptera</taxon>
        <taxon>Endopterygota</taxon>
        <taxon>Lepidoptera</taxon>
        <taxon>Glossata</taxon>
        <taxon>Ditrysia</taxon>
        <taxon>Pyraloidea</taxon>
        <taxon>Crambidae</taxon>
        <taxon>Crambinae</taxon>
        <taxon>Chilo</taxon>
    </lineage>
</organism>
<comment type="subcellular location">
    <subcellularLocation>
        <location evidence="2">Endosome membrane</location>
        <topology evidence="2">Peripheral membrane protein</topology>
    </subcellularLocation>
    <subcellularLocation>
        <location evidence="1">Late endosome membrane</location>
    </subcellularLocation>
    <subcellularLocation>
        <location evidence="3">Lysosome membrane</location>
        <topology evidence="3">Peripheral membrane protein</topology>
        <orientation evidence="3">Cytoplasmic side</orientation>
    </subcellularLocation>
</comment>
<evidence type="ECO:0000256" key="5">
    <source>
        <dbReference type="ARBA" id="ARBA00022723"/>
    </source>
</evidence>
<evidence type="ECO:0000256" key="6">
    <source>
        <dbReference type="ARBA" id="ARBA00022833"/>
    </source>
</evidence>
<dbReference type="PANTHER" id="PTHR23292:SF14">
    <property type="entry name" value="FI16615P1-RELATED"/>
    <property type="match status" value="1"/>
</dbReference>
<evidence type="ECO:0000256" key="4">
    <source>
        <dbReference type="ARBA" id="ARBA00005975"/>
    </source>
</evidence>
<dbReference type="Pfam" id="PF10601">
    <property type="entry name" value="zf-LITAF-like"/>
    <property type="match status" value="1"/>
</dbReference>
<dbReference type="Proteomes" id="UP001153292">
    <property type="component" value="Chromosome 1"/>
</dbReference>
<evidence type="ECO:0000256" key="7">
    <source>
        <dbReference type="ARBA" id="ARBA00023136"/>
    </source>
</evidence>
<evidence type="ECO:0000313" key="11">
    <source>
        <dbReference type="Proteomes" id="UP001153292"/>
    </source>
</evidence>
<evidence type="ECO:0000259" key="9">
    <source>
        <dbReference type="SMART" id="SM00714"/>
    </source>
</evidence>
<dbReference type="InterPro" id="IPR037519">
    <property type="entry name" value="LITAF_fam"/>
</dbReference>
<feature type="domain" description="LITAF" evidence="9">
    <location>
        <begin position="62"/>
        <end position="129"/>
    </location>
</feature>
<feature type="region of interest" description="Disordered" evidence="8">
    <location>
        <begin position="1"/>
        <end position="28"/>
    </location>
</feature>
<feature type="compositionally biased region" description="Basic and acidic residues" evidence="8">
    <location>
        <begin position="1"/>
        <end position="10"/>
    </location>
</feature>